<keyword evidence="9" id="KW-1185">Reference proteome</keyword>
<dbReference type="InterPro" id="IPR049326">
    <property type="entry name" value="Rhodopsin_dom_fungi"/>
</dbReference>
<organism evidence="8 9">
    <name type="scientific">Didymella rabiei</name>
    <name type="common">Chickpea ascochyta blight fungus</name>
    <name type="synonym">Mycosphaerella rabiei</name>
    <dbReference type="NCBI Taxonomy" id="5454"/>
    <lineage>
        <taxon>Eukaryota</taxon>
        <taxon>Fungi</taxon>
        <taxon>Dikarya</taxon>
        <taxon>Ascomycota</taxon>
        <taxon>Pezizomycotina</taxon>
        <taxon>Dothideomycetes</taxon>
        <taxon>Pleosporomycetidae</taxon>
        <taxon>Pleosporales</taxon>
        <taxon>Pleosporineae</taxon>
        <taxon>Didymellaceae</taxon>
        <taxon>Ascochyta</taxon>
    </lineage>
</organism>
<dbReference type="GO" id="GO:0016020">
    <property type="term" value="C:membrane"/>
    <property type="evidence" value="ECO:0007669"/>
    <property type="project" value="UniProtKB-SubCell"/>
</dbReference>
<keyword evidence="2 7" id="KW-0812">Transmembrane</keyword>
<proteinExistence type="inferred from homology"/>
<keyword evidence="4 7" id="KW-0472">Membrane</keyword>
<evidence type="ECO:0000313" key="8">
    <source>
        <dbReference type="EMBL" id="KZM24968.1"/>
    </source>
</evidence>
<dbReference type="PANTHER" id="PTHR33048">
    <property type="entry name" value="PTH11-LIKE INTEGRAL MEMBRANE PROTEIN (AFU_ORTHOLOGUE AFUA_5G11245)"/>
    <property type="match status" value="1"/>
</dbReference>
<dbReference type="InterPro" id="IPR052337">
    <property type="entry name" value="SAT4-like"/>
</dbReference>
<dbReference type="EMBL" id="JYNV01000146">
    <property type="protein sequence ID" value="KZM24968.1"/>
    <property type="molecule type" value="Genomic_DNA"/>
</dbReference>
<dbReference type="PANTHER" id="PTHR33048:SF15">
    <property type="entry name" value="INTEGRAL MEMBRANE PROTEIN"/>
    <property type="match status" value="1"/>
</dbReference>
<dbReference type="Proteomes" id="UP000076837">
    <property type="component" value="Unassembled WGS sequence"/>
</dbReference>
<accession>A0A163GQV1</accession>
<feature type="transmembrane region" description="Helical" evidence="7">
    <location>
        <begin position="57"/>
        <end position="81"/>
    </location>
</feature>
<comment type="similarity">
    <text evidence="5">Belongs to the SAT4 family.</text>
</comment>
<evidence type="ECO:0000256" key="5">
    <source>
        <dbReference type="ARBA" id="ARBA00038359"/>
    </source>
</evidence>
<feature type="region of interest" description="Disordered" evidence="6">
    <location>
        <begin position="286"/>
        <end position="314"/>
    </location>
</feature>
<dbReference type="OrthoDB" id="9976870at2759"/>
<evidence type="ECO:0000256" key="6">
    <source>
        <dbReference type="SAM" id="MobiDB-lite"/>
    </source>
</evidence>
<feature type="transmembrane region" description="Helical" evidence="7">
    <location>
        <begin position="134"/>
        <end position="157"/>
    </location>
</feature>
<name>A0A163GQV1_DIDRA</name>
<dbReference type="AlphaFoldDB" id="A0A163GQV1"/>
<comment type="subcellular location">
    <subcellularLocation>
        <location evidence="1">Membrane</location>
        <topology evidence="1">Multi-pass membrane protein</topology>
    </subcellularLocation>
</comment>
<reference evidence="8 9" key="1">
    <citation type="journal article" date="2016" name="Sci. Rep.">
        <title>Draft genome sequencing and secretome analysis of fungal phytopathogen Ascochyta rabiei provides insight into the necrotrophic effector repertoire.</title>
        <authorList>
            <person name="Verma S."/>
            <person name="Gazara R.K."/>
            <person name="Nizam S."/>
            <person name="Parween S."/>
            <person name="Chattopadhyay D."/>
            <person name="Verma P.K."/>
        </authorList>
    </citation>
    <scope>NUCLEOTIDE SEQUENCE [LARGE SCALE GENOMIC DNA]</scope>
    <source>
        <strain evidence="8 9">ArDII</strain>
    </source>
</reference>
<feature type="transmembrane region" description="Helical" evidence="7">
    <location>
        <begin position="20"/>
        <end position="45"/>
    </location>
</feature>
<gene>
    <name evidence="8" type="ORF">ST47_g3888</name>
</gene>
<keyword evidence="3 7" id="KW-1133">Transmembrane helix</keyword>
<dbReference type="Pfam" id="PF20684">
    <property type="entry name" value="Fung_rhodopsin"/>
    <property type="match status" value="1"/>
</dbReference>
<feature type="transmembrane region" description="Helical" evidence="7">
    <location>
        <begin position="222"/>
        <end position="242"/>
    </location>
</feature>
<comment type="caution">
    <text evidence="8">The sequence shown here is derived from an EMBL/GenBank/DDBJ whole genome shotgun (WGS) entry which is preliminary data.</text>
</comment>
<sequence>MSAPSVDIDPSARLITPNGLPLAIIVISVIFLSLSLVTVSLRTYIRLKKGTYGLDDAFMTIGRIVYIPVVGLAVYGCLVGLGRLNEDLNAWQQAEAVQYYAIWILLYVVALATIKSSVCITIRRIGSIKKSYKLTVWVLLAVTWASFLVTFLGTLLYCQPVRSLWTPALITSGQGSCAPVDVFIIIAHTATVSTILTDMALVIVPAVILWNTQMKRHAKIQAFGLLSFASIASIITMVRIPYVNKFESQTNLPFWVSYIILCSNVETGIGCFASSIPSLRHVFRKESNGSSDPSSRRHISAGSKLMTPGASSRRPKICDSFRNPTDIGFSLSAVHHGRAEDTWERLQDGASDKSDTPINHKGIYAERTYAVDVESAEGHRQF</sequence>
<evidence type="ECO:0000256" key="4">
    <source>
        <dbReference type="ARBA" id="ARBA00023136"/>
    </source>
</evidence>
<evidence type="ECO:0000256" key="7">
    <source>
        <dbReference type="SAM" id="Phobius"/>
    </source>
</evidence>
<evidence type="ECO:0000256" key="3">
    <source>
        <dbReference type="ARBA" id="ARBA00022989"/>
    </source>
</evidence>
<evidence type="ECO:0000256" key="2">
    <source>
        <dbReference type="ARBA" id="ARBA00022692"/>
    </source>
</evidence>
<protein>
    <submittedName>
        <fullName evidence="8">Uncharacterized protein</fullName>
    </submittedName>
</protein>
<evidence type="ECO:0000313" key="9">
    <source>
        <dbReference type="Proteomes" id="UP000076837"/>
    </source>
</evidence>
<evidence type="ECO:0000256" key="1">
    <source>
        <dbReference type="ARBA" id="ARBA00004141"/>
    </source>
</evidence>
<feature type="transmembrane region" description="Helical" evidence="7">
    <location>
        <begin position="254"/>
        <end position="276"/>
    </location>
</feature>
<feature type="transmembrane region" description="Helical" evidence="7">
    <location>
        <begin position="182"/>
        <end position="210"/>
    </location>
</feature>
<feature type="transmembrane region" description="Helical" evidence="7">
    <location>
        <begin position="101"/>
        <end position="122"/>
    </location>
</feature>